<accession>T2GFB5</accession>
<proteinExistence type="predicted"/>
<sequence length="655" mass="72323">MYLARSRYVATLKALDGILDAPVRRCWTRWQAPADAVVLAWGRKRTGLRAEAFAARTGLPVLHLEDGFLRSLGPGGRFPTYSVCLDDQGIYYDAGRPSRLEQRIPAPLTPDQTARAARLIALWRAERVSKYNHAREYAGALPEAYVLAVDQTFGDGSIRYGMATAASFSRMLEAALDEHPRAKVLLKVHPEVVSGRKRGHFDFSAWGRLDMLIRQGRLQVLADAAHPVRLLEHAQAVYTVTSQMGFEGLLWGRPVRTFGMPFYAGWGLTRDDQPAPARRARLGTASLEQLVHAALLEYPRYVDPETAERCEAERVIAWMGLQRRLREQTPAVVHACGIAPRQRPAVRALLGGAQVQFFDSIFDAPPDCPEQQAPAVRAVGAVRLVPQGTQAYGPAMTLRPAPLKALECADPAGPLCACLEREPGELEALLEVLDFSPALLDRARNLLEQLRGLDVARTTAAQTQWIRPAGCRRVVLAIGDHPYSGMIPGWLQAVRTRETDAYIVYKPASDVLTTSGKQESEARRIRPFCDEIAPCAPLSALLAQVDAVHVLDSTAGFDALLRNLAVHCHGRPFYAGWGLTHDLAPVRRARRLSLEQLVAGALIAFPTYMSRTTGQYTTPERLLHELQHDPHKATPHFRSLHALIEKAGSAARRAR</sequence>
<keyword evidence="2" id="KW-1185">Reference proteome</keyword>
<dbReference type="AlphaFoldDB" id="T2GFB5"/>
<dbReference type="Pfam" id="PF05159">
    <property type="entry name" value="Capsule_synth"/>
    <property type="match status" value="2"/>
</dbReference>
<reference evidence="1 2" key="1">
    <citation type="journal article" date="2013" name="J. Bacteriol.">
        <title>Roles of HynAB and Ech, the only two hydrogenases found in the model sulfate reducer Desulfovibrio gigas.</title>
        <authorList>
            <person name="Morais-Silva F.O."/>
            <person name="Santos C.I."/>
            <person name="Rodrigues R."/>
            <person name="Pereira I.A."/>
            <person name="Rodrigues-Pousada C."/>
        </authorList>
    </citation>
    <scope>NUCLEOTIDE SEQUENCE [LARGE SCALE GENOMIC DNA]</scope>
    <source>
        <strain evidence="2">ATCC 19364 / DSM 1382 / NCIMB 9332 / VKM B-1759</strain>
        <plasmid evidence="2">Plasmid</plasmid>
    </source>
</reference>
<evidence type="ECO:0000313" key="2">
    <source>
        <dbReference type="Proteomes" id="UP000016587"/>
    </source>
</evidence>
<dbReference type="KEGG" id="dgg:DGI_4058"/>
<organism evidence="1 2">
    <name type="scientific">Megalodesulfovibrio gigas (strain ATCC 19364 / DSM 1382 / NCIMB 9332 / VKM B-1759)</name>
    <name type="common">Desulfovibrio gigas</name>
    <dbReference type="NCBI Taxonomy" id="1121448"/>
    <lineage>
        <taxon>Bacteria</taxon>
        <taxon>Pseudomonadati</taxon>
        <taxon>Thermodesulfobacteriota</taxon>
        <taxon>Desulfovibrionia</taxon>
        <taxon>Desulfovibrionales</taxon>
        <taxon>Desulfovibrionaceae</taxon>
        <taxon>Megalodesulfovibrio</taxon>
    </lineage>
</organism>
<protein>
    <submittedName>
        <fullName evidence="1">Capsule polysaccharide biosynthesis protein</fullName>
    </submittedName>
</protein>
<dbReference type="Proteomes" id="UP000016587">
    <property type="component" value="Plasmid unnamed"/>
</dbReference>
<dbReference type="eggNOG" id="COG3563">
    <property type="taxonomic scope" value="Bacteria"/>
</dbReference>
<dbReference type="PATRIC" id="fig|1121448.10.peg.3552"/>
<evidence type="ECO:0000313" key="1">
    <source>
        <dbReference type="EMBL" id="AGW15270.1"/>
    </source>
</evidence>
<dbReference type="EMBL" id="CP006586">
    <property type="protein sequence ID" value="AGW15270.1"/>
    <property type="molecule type" value="Genomic_DNA"/>
</dbReference>
<name>T2GFB5_MEGG1</name>
<reference evidence="2" key="2">
    <citation type="submission" date="2013-07" db="EMBL/GenBank/DDBJ databases">
        <authorList>
            <person name="Morais-Silva F.O."/>
            <person name="Rezende A.M."/>
            <person name="Pimentel C."/>
            <person name="Resende D.M."/>
            <person name="Santos C.I."/>
            <person name="Clemente C."/>
            <person name="de Oliveira L.M."/>
            <person name="da Silva S.M."/>
            <person name="Costa D.A."/>
            <person name="Varela-Raposo A."/>
            <person name="Horacio E.C.A."/>
            <person name="Matos M."/>
            <person name="Flores O."/>
            <person name="Ruiz J.C."/>
            <person name="Rodrigues-Pousada C."/>
        </authorList>
    </citation>
    <scope>NUCLEOTIDE SEQUENCE [LARGE SCALE GENOMIC DNA]</scope>
    <source>
        <strain evidence="2">ATCC 19364 / DSM 1382 / NCIMB 9332 / VKM B-1759</strain>
        <plasmid evidence="2">Plasmid</plasmid>
    </source>
</reference>
<gene>
    <name evidence="1" type="primary">kpsC</name>
    <name evidence="1" type="ORF">DGI_4058</name>
</gene>
<keyword evidence="1" id="KW-0614">Plasmid</keyword>
<dbReference type="InterPro" id="IPR007833">
    <property type="entry name" value="Capsule_polysaccharide_synth"/>
</dbReference>
<dbReference type="GO" id="GO:0015774">
    <property type="term" value="P:polysaccharide transport"/>
    <property type="evidence" value="ECO:0007669"/>
    <property type="project" value="InterPro"/>
</dbReference>
<dbReference type="GO" id="GO:0000271">
    <property type="term" value="P:polysaccharide biosynthetic process"/>
    <property type="evidence" value="ECO:0007669"/>
    <property type="project" value="InterPro"/>
</dbReference>
<geneLocation type="plasmid" evidence="2"/>
<dbReference type="HOGENOM" id="CLU_025998_0_0_7"/>
<dbReference type="CDD" id="cd16440">
    <property type="entry name" value="beta_Kdo_transferase_KpsC_1"/>
    <property type="match status" value="1"/>
</dbReference>